<proteinExistence type="predicted"/>
<sequence>MWLLEWIPWLATTATIATAHAHASAASPNSTLAQLHDFINLASIAAHPGMHPNPRNPSRE</sequence>
<gene>
    <name evidence="1" type="ORF">AZ78_2131</name>
</gene>
<name>A0A120AGH4_9GAMM</name>
<organism evidence="1 2">
    <name type="scientific">Lysobacter capsici AZ78</name>
    <dbReference type="NCBI Taxonomy" id="1444315"/>
    <lineage>
        <taxon>Bacteria</taxon>
        <taxon>Pseudomonadati</taxon>
        <taxon>Pseudomonadota</taxon>
        <taxon>Gammaproteobacteria</taxon>
        <taxon>Lysobacterales</taxon>
        <taxon>Lysobacteraceae</taxon>
        <taxon>Lysobacter</taxon>
    </lineage>
</organism>
<evidence type="ECO:0000313" key="1">
    <source>
        <dbReference type="EMBL" id="KWS04581.1"/>
    </source>
</evidence>
<keyword evidence="2" id="KW-1185">Reference proteome</keyword>
<dbReference type="AlphaFoldDB" id="A0A120AGH4"/>
<dbReference type="EMBL" id="JAJA02000001">
    <property type="protein sequence ID" value="KWS04581.1"/>
    <property type="molecule type" value="Genomic_DNA"/>
</dbReference>
<reference evidence="1 2" key="1">
    <citation type="journal article" date="2014" name="Genome Announc.">
        <title>Draft Genome Sequence of Lysobacter capsici AZ78, a Bacterium Antagonistic to Plant-Pathogenic Oomycetes.</title>
        <authorList>
            <person name="Puopolo G."/>
            <person name="Sonego P."/>
            <person name="Engelen K."/>
            <person name="Pertot I."/>
        </authorList>
    </citation>
    <scope>NUCLEOTIDE SEQUENCE [LARGE SCALE GENOMIC DNA]</scope>
    <source>
        <strain evidence="1 2">AZ78</strain>
    </source>
</reference>
<accession>A0A120AGH4</accession>
<dbReference type="RefSeq" id="WP_153019006.1">
    <property type="nucleotide sequence ID" value="NZ_JAJA02000001.1"/>
</dbReference>
<evidence type="ECO:0000313" key="2">
    <source>
        <dbReference type="Proteomes" id="UP000023435"/>
    </source>
</evidence>
<protein>
    <submittedName>
        <fullName evidence="1">Uncharacterized protein</fullName>
    </submittedName>
</protein>
<dbReference type="Proteomes" id="UP000023435">
    <property type="component" value="Unassembled WGS sequence"/>
</dbReference>
<comment type="caution">
    <text evidence="1">The sequence shown here is derived from an EMBL/GenBank/DDBJ whole genome shotgun (WGS) entry which is preliminary data.</text>
</comment>